<evidence type="ECO:0000313" key="2">
    <source>
        <dbReference type="EMBL" id="KAF0707852.1"/>
    </source>
</evidence>
<reference evidence="2 3" key="1">
    <citation type="submission" date="2019-08" db="EMBL/GenBank/DDBJ databases">
        <title>Whole genome of Aphis craccivora.</title>
        <authorList>
            <person name="Voronova N.V."/>
            <person name="Shulinski R.S."/>
            <person name="Bandarenka Y.V."/>
            <person name="Zhorov D.G."/>
            <person name="Warner D."/>
        </authorList>
    </citation>
    <scope>NUCLEOTIDE SEQUENCE [LARGE SCALE GENOMIC DNA]</scope>
    <source>
        <strain evidence="2">180601</strain>
        <tissue evidence="2">Whole Body</tissue>
    </source>
</reference>
<name>A0A6G0VSR4_APHCR</name>
<dbReference type="EMBL" id="VUJU01012374">
    <property type="protein sequence ID" value="KAF0707852.1"/>
    <property type="molecule type" value="Genomic_DNA"/>
</dbReference>
<dbReference type="Proteomes" id="UP000478052">
    <property type="component" value="Unassembled WGS sequence"/>
</dbReference>
<feature type="non-terminal residue" evidence="2">
    <location>
        <position position="119"/>
    </location>
</feature>
<protein>
    <submittedName>
        <fullName evidence="2">Envelope fusion protein</fullName>
    </submittedName>
</protein>
<evidence type="ECO:0000313" key="3">
    <source>
        <dbReference type="Proteomes" id="UP000478052"/>
    </source>
</evidence>
<accession>A0A6G0VSR4</accession>
<keyword evidence="1" id="KW-0812">Transmembrane</keyword>
<comment type="caution">
    <text evidence="2">The sequence shown here is derived from an EMBL/GenBank/DDBJ whole genome shotgun (WGS) entry which is preliminary data.</text>
</comment>
<keyword evidence="1" id="KW-0472">Membrane</keyword>
<dbReference type="AlphaFoldDB" id="A0A6G0VSR4"/>
<dbReference type="OrthoDB" id="6641667at2759"/>
<evidence type="ECO:0000256" key="1">
    <source>
        <dbReference type="SAM" id="Phobius"/>
    </source>
</evidence>
<proteinExistence type="predicted"/>
<feature type="transmembrane region" description="Helical" evidence="1">
    <location>
        <begin position="49"/>
        <end position="71"/>
    </location>
</feature>
<organism evidence="2 3">
    <name type="scientific">Aphis craccivora</name>
    <name type="common">Cowpea aphid</name>
    <dbReference type="NCBI Taxonomy" id="307492"/>
    <lineage>
        <taxon>Eukaryota</taxon>
        <taxon>Metazoa</taxon>
        <taxon>Ecdysozoa</taxon>
        <taxon>Arthropoda</taxon>
        <taxon>Hexapoda</taxon>
        <taxon>Insecta</taxon>
        <taxon>Pterygota</taxon>
        <taxon>Neoptera</taxon>
        <taxon>Paraneoptera</taxon>
        <taxon>Hemiptera</taxon>
        <taxon>Sternorrhyncha</taxon>
        <taxon>Aphidomorpha</taxon>
        <taxon>Aphidoidea</taxon>
        <taxon>Aphididae</taxon>
        <taxon>Aphidini</taxon>
        <taxon>Aphis</taxon>
        <taxon>Aphis</taxon>
    </lineage>
</organism>
<sequence>MNEVWNNTSHMQLTDLHSVSKSLDEVQQMIDEEVIREQSQKHQFIHLNLLYATIALAIISIILITAIHILLKCQYISNRQVIDILRRLVQYSSSIRRVGRENYASRIYDEVPLRAPPSP</sequence>
<keyword evidence="1" id="KW-1133">Transmembrane helix</keyword>
<keyword evidence="3" id="KW-1185">Reference proteome</keyword>
<gene>
    <name evidence="2" type="ORF">FWK35_00039035</name>
</gene>